<dbReference type="RefSeq" id="WP_270157041.1">
    <property type="nucleotide sequence ID" value="NZ_JAPNNL010000096.1"/>
</dbReference>
<keyword evidence="1" id="KW-1133">Transmembrane helix</keyword>
<evidence type="ECO:0000313" key="3">
    <source>
        <dbReference type="Proteomes" id="UP001144036"/>
    </source>
</evidence>
<evidence type="ECO:0008006" key="4">
    <source>
        <dbReference type="Google" id="ProtNLM"/>
    </source>
</evidence>
<name>A0ABT4SGW4_9ACTN</name>
<evidence type="ECO:0000313" key="2">
    <source>
        <dbReference type="EMBL" id="MDA0636176.1"/>
    </source>
</evidence>
<gene>
    <name evidence="2" type="ORF">OUY22_22365</name>
</gene>
<dbReference type="EMBL" id="JAPNNL010000096">
    <property type="protein sequence ID" value="MDA0636176.1"/>
    <property type="molecule type" value="Genomic_DNA"/>
</dbReference>
<protein>
    <recommendedName>
        <fullName evidence="4">DoxX family membrane protein</fullName>
    </recommendedName>
</protein>
<organism evidence="2 3">
    <name type="scientific">Nonomuraea corallina</name>
    <dbReference type="NCBI Taxonomy" id="2989783"/>
    <lineage>
        <taxon>Bacteria</taxon>
        <taxon>Bacillati</taxon>
        <taxon>Actinomycetota</taxon>
        <taxon>Actinomycetes</taxon>
        <taxon>Streptosporangiales</taxon>
        <taxon>Streptosporangiaceae</taxon>
        <taxon>Nonomuraea</taxon>
    </lineage>
</organism>
<accession>A0ABT4SGW4</accession>
<keyword evidence="3" id="KW-1185">Reference proteome</keyword>
<keyword evidence="1" id="KW-0472">Membrane</keyword>
<evidence type="ECO:0000256" key="1">
    <source>
        <dbReference type="SAM" id="Phobius"/>
    </source>
</evidence>
<comment type="caution">
    <text evidence="2">The sequence shown here is derived from an EMBL/GenBank/DDBJ whole genome shotgun (WGS) entry which is preliminary data.</text>
</comment>
<sequence>MRFFARPHQLPPRVAAGIFILNSGLSKAGADEETAAGTHGMAAGVYPFLRDLDPRTFTALLSKSEIALGAALLAPMVPSLAAGAALTAFAGGLIGLYLKTPGLRQEGSVKPSPAGLAVAKDVWLLGIGLGLVLEELGDLIASPYPVK</sequence>
<feature type="transmembrane region" description="Helical" evidence="1">
    <location>
        <begin position="66"/>
        <end position="98"/>
    </location>
</feature>
<keyword evidence="1" id="KW-0812">Transmembrane</keyword>
<dbReference type="Proteomes" id="UP001144036">
    <property type="component" value="Unassembled WGS sequence"/>
</dbReference>
<reference evidence="2" key="1">
    <citation type="submission" date="2022-11" db="EMBL/GenBank/DDBJ databases">
        <title>Nonomuraea corallina sp. nov., a new species of the genus Nonomuraea isolated from sea side sediment in Thai sea.</title>
        <authorList>
            <person name="Ngamcharungchit C."/>
            <person name="Matsumoto A."/>
            <person name="Suriyachadkun C."/>
            <person name="Panbangred W."/>
            <person name="Inahashi Y."/>
            <person name="Intra B."/>
        </authorList>
    </citation>
    <scope>NUCLEOTIDE SEQUENCE</scope>
    <source>
        <strain evidence="2">MCN248</strain>
    </source>
</reference>
<proteinExistence type="predicted"/>